<dbReference type="RefSeq" id="WP_192759707.1">
    <property type="nucleotide sequence ID" value="NZ_JADBDZ010000001.1"/>
</dbReference>
<keyword evidence="2" id="KW-1185">Reference proteome</keyword>
<name>A0ABR9JRB1_9ACTN</name>
<accession>A0ABR9JRB1</accession>
<dbReference type="EMBL" id="JADBDZ010000001">
    <property type="protein sequence ID" value="MBE1533105.1"/>
    <property type="molecule type" value="Genomic_DNA"/>
</dbReference>
<reference evidence="1 2" key="1">
    <citation type="submission" date="2020-10" db="EMBL/GenBank/DDBJ databases">
        <title>Sequencing the genomes of 1000 actinobacteria strains.</title>
        <authorList>
            <person name="Klenk H.-P."/>
        </authorList>
    </citation>
    <scope>NUCLEOTIDE SEQUENCE [LARGE SCALE GENOMIC DNA]</scope>
    <source>
        <strain evidence="1 2">DSM 46744</strain>
    </source>
</reference>
<organism evidence="1 2">
    <name type="scientific">Actinomadura algeriensis</name>
    <dbReference type="NCBI Taxonomy" id="1679523"/>
    <lineage>
        <taxon>Bacteria</taxon>
        <taxon>Bacillati</taxon>
        <taxon>Actinomycetota</taxon>
        <taxon>Actinomycetes</taxon>
        <taxon>Streptosporangiales</taxon>
        <taxon>Thermomonosporaceae</taxon>
        <taxon>Actinomadura</taxon>
    </lineage>
</organism>
<sequence length="84" mass="9255">MGARRLEVELTARGLRVANPDAPRCCEAAPLPSDLITCRFRPDDGGRAWFYTSWNEPIAEADRIVEATTFILGYLAGRGAESSR</sequence>
<dbReference type="Proteomes" id="UP000627838">
    <property type="component" value="Unassembled WGS sequence"/>
</dbReference>
<proteinExistence type="predicted"/>
<evidence type="ECO:0000313" key="2">
    <source>
        <dbReference type="Proteomes" id="UP000627838"/>
    </source>
</evidence>
<protein>
    <submittedName>
        <fullName evidence="1">Uncharacterized protein</fullName>
    </submittedName>
</protein>
<evidence type="ECO:0000313" key="1">
    <source>
        <dbReference type="EMBL" id="MBE1533105.1"/>
    </source>
</evidence>
<gene>
    <name evidence="1" type="ORF">H4W34_002938</name>
</gene>
<comment type="caution">
    <text evidence="1">The sequence shown here is derived from an EMBL/GenBank/DDBJ whole genome shotgun (WGS) entry which is preliminary data.</text>
</comment>